<name>A0ACA9P2G6_9GLOM</name>
<keyword evidence="2" id="KW-1185">Reference proteome</keyword>
<protein>
    <submittedName>
        <fullName evidence="1">1157_t:CDS:1</fullName>
    </submittedName>
</protein>
<feature type="non-terminal residue" evidence="1">
    <location>
        <position position="47"/>
    </location>
</feature>
<evidence type="ECO:0000313" key="2">
    <source>
        <dbReference type="Proteomes" id="UP000789525"/>
    </source>
</evidence>
<gene>
    <name evidence="1" type="ORF">ACOLOM_LOCUS9580</name>
</gene>
<sequence>MDFGSGNVSGNNATVDDFGGVPTGLEYDLDTTIGLYASHVGVKCAFG</sequence>
<evidence type="ECO:0000313" key="1">
    <source>
        <dbReference type="EMBL" id="CAG8686379.1"/>
    </source>
</evidence>
<feature type="non-terminal residue" evidence="1">
    <location>
        <position position="1"/>
    </location>
</feature>
<reference evidence="1" key="1">
    <citation type="submission" date="2021-06" db="EMBL/GenBank/DDBJ databases">
        <authorList>
            <person name="Kallberg Y."/>
            <person name="Tangrot J."/>
            <person name="Rosling A."/>
        </authorList>
    </citation>
    <scope>NUCLEOTIDE SEQUENCE</scope>
    <source>
        <strain evidence="1">CL356</strain>
    </source>
</reference>
<comment type="caution">
    <text evidence="1">The sequence shown here is derived from an EMBL/GenBank/DDBJ whole genome shotgun (WGS) entry which is preliminary data.</text>
</comment>
<dbReference type="Proteomes" id="UP000789525">
    <property type="component" value="Unassembled WGS sequence"/>
</dbReference>
<accession>A0ACA9P2G6</accession>
<proteinExistence type="predicted"/>
<organism evidence="1 2">
    <name type="scientific">Acaulospora colombiana</name>
    <dbReference type="NCBI Taxonomy" id="27376"/>
    <lineage>
        <taxon>Eukaryota</taxon>
        <taxon>Fungi</taxon>
        <taxon>Fungi incertae sedis</taxon>
        <taxon>Mucoromycota</taxon>
        <taxon>Glomeromycotina</taxon>
        <taxon>Glomeromycetes</taxon>
        <taxon>Diversisporales</taxon>
        <taxon>Acaulosporaceae</taxon>
        <taxon>Acaulospora</taxon>
    </lineage>
</organism>
<dbReference type="EMBL" id="CAJVPT010028144">
    <property type="protein sequence ID" value="CAG8686379.1"/>
    <property type="molecule type" value="Genomic_DNA"/>
</dbReference>